<evidence type="ECO:0000313" key="12">
    <source>
        <dbReference type="Proteomes" id="UP000596929"/>
    </source>
</evidence>
<evidence type="ECO:0000313" key="11">
    <source>
        <dbReference type="EMBL" id="MBC5627452.1"/>
    </source>
</evidence>
<reference evidence="11 12" key="1">
    <citation type="submission" date="2020-08" db="EMBL/GenBank/DDBJ databases">
        <title>Genome public.</title>
        <authorList>
            <person name="Liu C."/>
            <person name="Sun Q."/>
        </authorList>
    </citation>
    <scope>NUCLEOTIDE SEQUENCE [LARGE SCALE GENOMIC DNA]</scope>
    <source>
        <strain evidence="11 12">NSJ-6</strain>
    </source>
</reference>
<keyword evidence="9 10" id="KW-0472">Membrane</keyword>
<gene>
    <name evidence="11" type="ORF">H8S20_00945</name>
</gene>
<dbReference type="EMBL" id="JACOOO010000001">
    <property type="protein sequence ID" value="MBC5627452.1"/>
    <property type="molecule type" value="Genomic_DNA"/>
</dbReference>
<dbReference type="Pfam" id="PF02386">
    <property type="entry name" value="TrkH"/>
    <property type="match status" value="1"/>
</dbReference>
<keyword evidence="6" id="KW-0630">Potassium</keyword>
<proteinExistence type="predicted"/>
<accession>A0ABR7D7T4</accession>
<keyword evidence="2" id="KW-0813">Transport</keyword>
<keyword evidence="3" id="KW-1003">Cell membrane</keyword>
<evidence type="ECO:0000256" key="2">
    <source>
        <dbReference type="ARBA" id="ARBA00022448"/>
    </source>
</evidence>
<feature type="transmembrane region" description="Helical" evidence="10">
    <location>
        <begin position="160"/>
        <end position="181"/>
    </location>
</feature>
<keyword evidence="4" id="KW-0633">Potassium transport</keyword>
<evidence type="ECO:0000256" key="10">
    <source>
        <dbReference type="SAM" id="Phobius"/>
    </source>
</evidence>
<keyword evidence="12" id="KW-1185">Reference proteome</keyword>
<dbReference type="InterPro" id="IPR004772">
    <property type="entry name" value="TrkH"/>
</dbReference>
<dbReference type="InterPro" id="IPR003445">
    <property type="entry name" value="Cat_transpt"/>
</dbReference>
<keyword evidence="5 10" id="KW-0812">Transmembrane</keyword>
<feature type="transmembrane region" description="Helical" evidence="10">
    <location>
        <begin position="352"/>
        <end position="372"/>
    </location>
</feature>
<keyword evidence="8" id="KW-0406">Ion transport</keyword>
<feature type="transmembrane region" description="Helical" evidence="10">
    <location>
        <begin position="193"/>
        <end position="219"/>
    </location>
</feature>
<comment type="subcellular location">
    <subcellularLocation>
        <location evidence="1">Cell membrane</location>
        <topology evidence="1">Multi-pass membrane protein</topology>
    </subcellularLocation>
</comment>
<evidence type="ECO:0000256" key="7">
    <source>
        <dbReference type="ARBA" id="ARBA00022989"/>
    </source>
</evidence>
<evidence type="ECO:0000256" key="4">
    <source>
        <dbReference type="ARBA" id="ARBA00022538"/>
    </source>
</evidence>
<evidence type="ECO:0000256" key="9">
    <source>
        <dbReference type="ARBA" id="ARBA00023136"/>
    </source>
</evidence>
<feature type="transmembrane region" description="Helical" evidence="10">
    <location>
        <begin position="128"/>
        <end position="148"/>
    </location>
</feature>
<organism evidence="11 12">
    <name type="scientific">Clostridium hominis</name>
    <dbReference type="NCBI Taxonomy" id="2763036"/>
    <lineage>
        <taxon>Bacteria</taxon>
        <taxon>Bacillati</taxon>
        <taxon>Bacillota</taxon>
        <taxon>Clostridia</taxon>
        <taxon>Eubacteriales</taxon>
        <taxon>Clostridiaceae</taxon>
        <taxon>Clostridium</taxon>
    </lineage>
</organism>
<evidence type="ECO:0000256" key="5">
    <source>
        <dbReference type="ARBA" id="ARBA00022692"/>
    </source>
</evidence>
<dbReference type="RefSeq" id="WP_032118983.1">
    <property type="nucleotide sequence ID" value="NZ_JACOOO010000001.1"/>
</dbReference>
<feature type="transmembrane region" description="Helical" evidence="10">
    <location>
        <begin position="77"/>
        <end position="101"/>
    </location>
</feature>
<protein>
    <submittedName>
        <fullName evidence="11">Trk family potassium uptake protein</fullName>
    </submittedName>
</protein>
<feature type="transmembrane region" description="Helical" evidence="10">
    <location>
        <begin position="409"/>
        <end position="430"/>
    </location>
</feature>
<dbReference type="NCBIfam" id="TIGR00933">
    <property type="entry name" value="2a38"/>
    <property type="match status" value="1"/>
</dbReference>
<dbReference type="PANTHER" id="PTHR32024">
    <property type="entry name" value="TRK SYSTEM POTASSIUM UPTAKE PROTEIN TRKG-RELATED"/>
    <property type="match status" value="1"/>
</dbReference>
<dbReference type="Proteomes" id="UP000596929">
    <property type="component" value="Unassembled WGS sequence"/>
</dbReference>
<sequence>MQFNLRKNTKLKGVQILALGFLAVILIGGIILTLPISSASGETTNFLDALFTATSAVCVTGLITLDTGTHWSMFGQTIIMLLIEIGGLGFMSFTTLIAIVLGKKITLRDRLILQDAMNTFNIQGLVKMVKYVIVFTVTVQLSGALLFSTQFIPQFGVAKGLFYSVFHSISAFCNAGFDLFGNFSSLTGYSSNWVVLLVVSALIIIGGIGFTVWIEIYNFKSIKRLSLHSKIVILVTTVLLVCGTILMFIFEHNNPNTMANMNIGDKVVNSFFAAVTPRTAGFNSISTAGMTNAGNFLTIILMFIGGSPGSTAGGIKTTTMGVLIVTVICVIRGRDDAEAFKKRFPKELVYKAFTLFFIGGVLIIGSTMLLSYTEKGASFLSVLYETTSAFGTVGITLGLTQQLTEVGKVLIMIMMYLGRVGPLTVVLSLMRNKNNNGVRYPEGKILIG</sequence>
<comment type="caution">
    <text evidence="11">The sequence shown here is derived from an EMBL/GenBank/DDBJ whole genome shotgun (WGS) entry which is preliminary data.</text>
</comment>
<dbReference type="PANTHER" id="PTHR32024:SF1">
    <property type="entry name" value="KTR SYSTEM POTASSIUM UPTAKE PROTEIN B"/>
    <property type="match status" value="1"/>
</dbReference>
<evidence type="ECO:0000256" key="8">
    <source>
        <dbReference type="ARBA" id="ARBA00023065"/>
    </source>
</evidence>
<feature type="transmembrane region" description="Helical" evidence="10">
    <location>
        <begin position="12"/>
        <end position="34"/>
    </location>
</feature>
<evidence type="ECO:0000256" key="3">
    <source>
        <dbReference type="ARBA" id="ARBA00022475"/>
    </source>
</evidence>
<name>A0ABR7D7T4_9CLOT</name>
<evidence type="ECO:0000256" key="6">
    <source>
        <dbReference type="ARBA" id="ARBA00022958"/>
    </source>
</evidence>
<feature type="transmembrane region" description="Helical" evidence="10">
    <location>
        <begin position="311"/>
        <end position="331"/>
    </location>
</feature>
<feature type="transmembrane region" description="Helical" evidence="10">
    <location>
        <begin position="231"/>
        <end position="250"/>
    </location>
</feature>
<evidence type="ECO:0000256" key="1">
    <source>
        <dbReference type="ARBA" id="ARBA00004651"/>
    </source>
</evidence>
<keyword evidence="7 10" id="KW-1133">Transmembrane helix</keyword>